<dbReference type="PATRIC" id="fig|1432052.3.peg.5225"/>
<dbReference type="OrthoDB" id="9797643at2"/>
<comment type="caution">
    <text evidence="3">The sequence shown here is derived from an EMBL/GenBank/DDBJ whole genome shotgun (WGS) entry which is preliminary data.</text>
</comment>
<evidence type="ECO:0000313" key="3">
    <source>
        <dbReference type="EMBL" id="ODM10342.1"/>
    </source>
</evidence>
<dbReference type="Proteomes" id="UP000094271">
    <property type="component" value="Unassembled WGS sequence"/>
</dbReference>
<organism evidence="3 8">
    <name type="scientific">Eisenbergiella tayi</name>
    <dbReference type="NCBI Taxonomy" id="1432052"/>
    <lineage>
        <taxon>Bacteria</taxon>
        <taxon>Bacillati</taxon>
        <taxon>Bacillota</taxon>
        <taxon>Clostridia</taxon>
        <taxon>Lachnospirales</taxon>
        <taxon>Lachnospiraceae</taxon>
        <taxon>Eisenbergiella</taxon>
    </lineage>
</organism>
<keyword evidence="7" id="KW-1185">Reference proteome</keyword>
<sequence length="126" mass="14372">MYQVISSCPVCGKKLKVVKLQCENCDTVIENDFCLSKFDYLSTEDLFFAETFLKCRGNIKEVEKELKISYPTVRSRLDDIIQKLDGNPNVRSNVQSASSSRKKEILNALENGEITPEEALEQMKEN</sequence>
<evidence type="ECO:0000259" key="1">
    <source>
        <dbReference type="Pfam" id="PF09862"/>
    </source>
</evidence>
<dbReference type="Proteomes" id="UP000094869">
    <property type="component" value="Unassembled WGS sequence"/>
</dbReference>
<evidence type="ECO:0000313" key="5">
    <source>
        <dbReference type="EMBL" id="ODR58709.1"/>
    </source>
</evidence>
<dbReference type="Pfam" id="PF09862">
    <property type="entry name" value="DUF2089"/>
    <property type="match status" value="1"/>
</dbReference>
<dbReference type="EMBL" id="MCGI01000004">
    <property type="protein sequence ID" value="ODM10342.1"/>
    <property type="molecule type" value="Genomic_DNA"/>
</dbReference>
<dbReference type="EMBL" id="MEHA01000004">
    <property type="protein sequence ID" value="ODR53702.1"/>
    <property type="molecule type" value="Genomic_DNA"/>
</dbReference>
<evidence type="ECO:0000313" key="8">
    <source>
        <dbReference type="Proteomes" id="UP000095003"/>
    </source>
</evidence>
<protein>
    <recommendedName>
        <fullName evidence="9">DUF2089 domain-containing protein</fullName>
    </recommendedName>
</protein>
<feature type="domain" description="DUF2089" evidence="1">
    <location>
        <begin position="41"/>
        <end position="85"/>
    </location>
</feature>
<dbReference type="RefSeq" id="WP_025484706.1">
    <property type="nucleotide sequence ID" value="NZ_BAABXS010000001.1"/>
</dbReference>
<dbReference type="GeneID" id="93301667"/>
<reference evidence="5 7" key="2">
    <citation type="submission" date="2016-08" db="EMBL/GenBank/DDBJ databases">
        <title>Characterization of Isolates of Eisenbergiella tayi Derived from Blood Cultures, Using Whole Genome Sequencing.</title>
        <authorList>
            <person name="Bernier A.-M."/>
            <person name="Burdz T."/>
            <person name="Wiebe D."/>
            <person name="Bernard K."/>
        </authorList>
    </citation>
    <scope>NUCLEOTIDE SEQUENCE [LARGE SCALE GENOMIC DNA]</scope>
    <source>
        <strain evidence="5 7">NML120146</strain>
    </source>
</reference>
<name>A0A1E3ANN8_9FIRM</name>
<reference evidence="4 6" key="3">
    <citation type="submission" date="2016-08" db="EMBL/GenBank/DDBJ databases">
        <authorList>
            <person name="Seilhamer J.J."/>
        </authorList>
    </citation>
    <scope>NUCLEOTIDE SEQUENCE [LARGE SCALE GENOMIC DNA]</scope>
    <source>
        <strain evidence="4 6">NML150140-1</strain>
    </source>
</reference>
<evidence type="ECO:0000259" key="2">
    <source>
        <dbReference type="Pfam" id="PF22747"/>
    </source>
</evidence>
<dbReference type="Proteomes" id="UP000095003">
    <property type="component" value="Unassembled WGS sequence"/>
</dbReference>
<dbReference type="InterPro" id="IPR018658">
    <property type="entry name" value="DUF2089"/>
</dbReference>
<evidence type="ECO:0000313" key="7">
    <source>
        <dbReference type="Proteomes" id="UP000094869"/>
    </source>
</evidence>
<gene>
    <name evidence="3" type="ORF">BEH84_04714</name>
    <name evidence="4" type="ORF">BEI59_07340</name>
    <name evidence="5" type="ORF">BEI63_08910</name>
</gene>
<dbReference type="AlphaFoldDB" id="A0A1E3ANN8"/>
<dbReference type="InterPro" id="IPR053957">
    <property type="entry name" value="DUF2089_Zn_ribbon"/>
</dbReference>
<reference evidence="3 8" key="1">
    <citation type="submission" date="2016-07" db="EMBL/GenBank/DDBJ databases">
        <title>Characterization of isolates of Eisenbergiella tayi derived from blood cultures, using whole genome sequencing.</title>
        <authorList>
            <person name="Burdz T."/>
            <person name="Wiebe D."/>
            <person name="Huynh C."/>
            <person name="Bernard K."/>
        </authorList>
    </citation>
    <scope>NUCLEOTIDE SEQUENCE [LARGE SCALE GENOMIC DNA]</scope>
    <source>
        <strain evidence="3 8">NML 120489</strain>
    </source>
</reference>
<evidence type="ECO:0008006" key="9">
    <source>
        <dbReference type="Google" id="ProtNLM"/>
    </source>
</evidence>
<accession>A0A1E3ANN8</accession>
<proteinExistence type="predicted"/>
<evidence type="ECO:0000313" key="6">
    <source>
        <dbReference type="Proteomes" id="UP000094271"/>
    </source>
</evidence>
<dbReference type="EMBL" id="MEHD01000019">
    <property type="protein sequence ID" value="ODR58709.1"/>
    <property type="molecule type" value="Genomic_DNA"/>
</dbReference>
<evidence type="ECO:0000313" key="4">
    <source>
        <dbReference type="EMBL" id="ODR53702.1"/>
    </source>
</evidence>
<dbReference type="Pfam" id="PF22747">
    <property type="entry name" value="Zn_ribbon_DUF2089"/>
    <property type="match status" value="1"/>
</dbReference>
<feature type="domain" description="DUF2089" evidence="2">
    <location>
        <begin position="8"/>
        <end position="39"/>
    </location>
</feature>